<name>A0A8J5TKS6_HOMAM</name>
<evidence type="ECO:0000313" key="3">
    <source>
        <dbReference type="EMBL" id="KAG7177644.1"/>
    </source>
</evidence>
<evidence type="ECO:0000313" key="4">
    <source>
        <dbReference type="Proteomes" id="UP000747542"/>
    </source>
</evidence>
<dbReference type="SUPFAM" id="SSF53850">
    <property type="entry name" value="Periplasmic binding protein-like II"/>
    <property type="match status" value="1"/>
</dbReference>
<feature type="chain" id="PRO_5035278898" evidence="2">
    <location>
        <begin position="19"/>
        <end position="260"/>
    </location>
</feature>
<comment type="caution">
    <text evidence="3">The sequence shown here is derived from an EMBL/GenBank/DDBJ whole genome shotgun (WGS) entry which is preliminary data.</text>
</comment>
<gene>
    <name evidence="3" type="primary">Grik2-L19</name>
    <name evidence="3" type="ORF">Hamer_G008291</name>
</gene>
<reference evidence="3" key="1">
    <citation type="journal article" date="2021" name="Sci. Adv.">
        <title>The American lobster genome reveals insights on longevity, neural, and immune adaptations.</title>
        <authorList>
            <person name="Polinski J.M."/>
            <person name="Zimin A.V."/>
            <person name="Clark K.F."/>
            <person name="Kohn A.B."/>
            <person name="Sadowski N."/>
            <person name="Timp W."/>
            <person name="Ptitsyn A."/>
            <person name="Khanna P."/>
            <person name="Romanova D.Y."/>
            <person name="Williams P."/>
            <person name="Greenwood S.J."/>
            <person name="Moroz L.L."/>
            <person name="Walt D.R."/>
            <person name="Bodnar A.G."/>
        </authorList>
    </citation>
    <scope>NUCLEOTIDE SEQUENCE</scope>
    <source>
        <strain evidence="3">GMGI-L3</strain>
    </source>
</reference>
<accession>A0A8J5TKS6</accession>
<keyword evidence="2" id="KW-0732">Signal</keyword>
<dbReference type="AlphaFoldDB" id="A0A8J5TKS6"/>
<proteinExistence type="predicted"/>
<feature type="region of interest" description="Disordered" evidence="1">
    <location>
        <begin position="178"/>
        <end position="198"/>
    </location>
</feature>
<sequence length="260" mass="30091">MLVGWWCVFSILVGTMYRSSLVAHLSLPTKGSPVETFEQLLVQDGWSWGLEPTYGAEWEWFKSSTTPAIKDIFQGIEILDTEAHLERVVRGGHALLTWKYHIHNIVASRYTDTRGYTPVHIGRVEYFVSTGYGWGFRKGAPFLRRLDKTKQRLIETGLINYWLNDLIQTSAREARRDRMKEEEVRQQEEKENANPEDERENIVVIGLRSTRMSFSKSVQLYRSNKSLMAAKRILEETLVDDTYEQYGVRPCDTKTTSTSV</sequence>
<evidence type="ECO:0000256" key="1">
    <source>
        <dbReference type="SAM" id="MobiDB-lite"/>
    </source>
</evidence>
<dbReference type="Gene3D" id="3.40.190.10">
    <property type="entry name" value="Periplasmic binding protein-like II"/>
    <property type="match status" value="2"/>
</dbReference>
<evidence type="ECO:0000256" key="2">
    <source>
        <dbReference type="SAM" id="SignalP"/>
    </source>
</evidence>
<keyword evidence="4" id="KW-1185">Reference proteome</keyword>
<dbReference type="Proteomes" id="UP000747542">
    <property type="component" value="Unassembled WGS sequence"/>
</dbReference>
<feature type="signal peptide" evidence="2">
    <location>
        <begin position="1"/>
        <end position="18"/>
    </location>
</feature>
<organism evidence="3 4">
    <name type="scientific">Homarus americanus</name>
    <name type="common">American lobster</name>
    <dbReference type="NCBI Taxonomy" id="6706"/>
    <lineage>
        <taxon>Eukaryota</taxon>
        <taxon>Metazoa</taxon>
        <taxon>Ecdysozoa</taxon>
        <taxon>Arthropoda</taxon>
        <taxon>Crustacea</taxon>
        <taxon>Multicrustacea</taxon>
        <taxon>Malacostraca</taxon>
        <taxon>Eumalacostraca</taxon>
        <taxon>Eucarida</taxon>
        <taxon>Decapoda</taxon>
        <taxon>Pleocyemata</taxon>
        <taxon>Astacidea</taxon>
        <taxon>Nephropoidea</taxon>
        <taxon>Nephropidae</taxon>
        <taxon>Homarus</taxon>
    </lineage>
</organism>
<keyword evidence="3" id="KW-0675">Receptor</keyword>
<protein>
    <submittedName>
        <fullName evidence="3">Putative glutamate receptor ionotropic, kainate 2-like 19</fullName>
    </submittedName>
</protein>
<feature type="compositionally biased region" description="Basic and acidic residues" evidence="1">
    <location>
        <begin position="178"/>
        <end position="193"/>
    </location>
</feature>
<dbReference type="EMBL" id="JAHLQT010001931">
    <property type="protein sequence ID" value="KAG7177644.1"/>
    <property type="molecule type" value="Genomic_DNA"/>
</dbReference>